<gene>
    <name evidence="2" type="ORF">Sste5346_006435</name>
</gene>
<evidence type="ECO:0000256" key="1">
    <source>
        <dbReference type="SAM" id="MobiDB-lite"/>
    </source>
</evidence>
<dbReference type="Proteomes" id="UP001583186">
    <property type="component" value="Unassembled WGS sequence"/>
</dbReference>
<feature type="compositionally biased region" description="Basic and acidic residues" evidence="1">
    <location>
        <begin position="34"/>
        <end position="43"/>
    </location>
</feature>
<feature type="region of interest" description="Disordered" evidence="1">
    <location>
        <begin position="261"/>
        <end position="283"/>
    </location>
</feature>
<proteinExistence type="predicted"/>
<organism evidence="2 3">
    <name type="scientific">Sporothrix stenoceras</name>
    <dbReference type="NCBI Taxonomy" id="5173"/>
    <lineage>
        <taxon>Eukaryota</taxon>
        <taxon>Fungi</taxon>
        <taxon>Dikarya</taxon>
        <taxon>Ascomycota</taxon>
        <taxon>Pezizomycotina</taxon>
        <taxon>Sordariomycetes</taxon>
        <taxon>Sordariomycetidae</taxon>
        <taxon>Ophiostomatales</taxon>
        <taxon>Ophiostomataceae</taxon>
        <taxon>Sporothrix</taxon>
    </lineage>
</organism>
<dbReference type="EMBL" id="JAWCUI010000037">
    <property type="protein sequence ID" value="KAL1893604.1"/>
    <property type="molecule type" value="Genomic_DNA"/>
</dbReference>
<feature type="compositionally biased region" description="Polar residues" evidence="1">
    <location>
        <begin position="63"/>
        <end position="90"/>
    </location>
</feature>
<evidence type="ECO:0000313" key="3">
    <source>
        <dbReference type="Proteomes" id="UP001583186"/>
    </source>
</evidence>
<protein>
    <submittedName>
        <fullName evidence="2">Uncharacterized protein</fullName>
    </submittedName>
</protein>
<feature type="compositionally biased region" description="Low complexity" evidence="1">
    <location>
        <begin position="51"/>
        <end position="62"/>
    </location>
</feature>
<sequence length="283" mass="30375">MDGETSSALYVDDLDGSNEDASAASGASSSGTLKGKELERDPEASDPVVATSSTTLSSRSDTPASTVPDSTTGPAQQNNTGPAQRNNAATQAPKCPAEQVLAFFKTVKDITRIMISDPEAPSQDIMGTIYGRHPTCQSKVAVALPGRGGEPRTLRGYWVDCSDLKVSWKLTQYKILGHNYVFPRATKADLMASRKRNLILVLSMPWGSTFHISGLFILDGTLALVSGSVMIQVWGKLATNERLLDHTKMAGQTDLNGLGLKRTRDRAQRGPPLPEPFNFQPVA</sequence>
<keyword evidence="3" id="KW-1185">Reference proteome</keyword>
<name>A0ABR3YYY6_9PEZI</name>
<feature type="compositionally biased region" description="Low complexity" evidence="1">
    <location>
        <begin position="21"/>
        <end position="31"/>
    </location>
</feature>
<evidence type="ECO:0000313" key="2">
    <source>
        <dbReference type="EMBL" id="KAL1893604.1"/>
    </source>
</evidence>
<feature type="region of interest" description="Disordered" evidence="1">
    <location>
        <begin position="1"/>
        <end position="93"/>
    </location>
</feature>
<accession>A0ABR3YYY6</accession>
<reference evidence="2 3" key="1">
    <citation type="journal article" date="2024" name="IMA Fungus">
        <title>IMA Genome - F19 : A genome assembly and annotation guide to empower mycologists, including annotated draft genome sequences of Ceratocystis pirilliformis, Diaporthe australafricana, Fusarium ophioides, Paecilomyces lecythidis, and Sporothrix stenoceras.</title>
        <authorList>
            <person name="Aylward J."/>
            <person name="Wilson A.M."/>
            <person name="Visagie C.M."/>
            <person name="Spraker J."/>
            <person name="Barnes I."/>
            <person name="Buitendag C."/>
            <person name="Ceriani C."/>
            <person name="Del Mar Angel L."/>
            <person name="du Plessis D."/>
            <person name="Fuchs T."/>
            <person name="Gasser K."/>
            <person name="Kramer D."/>
            <person name="Li W."/>
            <person name="Munsamy K."/>
            <person name="Piso A."/>
            <person name="Price J.L."/>
            <person name="Sonnekus B."/>
            <person name="Thomas C."/>
            <person name="van der Nest A."/>
            <person name="van Dijk A."/>
            <person name="van Heerden A."/>
            <person name="van Vuuren N."/>
            <person name="Yilmaz N."/>
            <person name="Duong T.A."/>
            <person name="van der Merwe N.A."/>
            <person name="Wingfield M.J."/>
            <person name="Wingfield B.D."/>
        </authorList>
    </citation>
    <scope>NUCLEOTIDE SEQUENCE [LARGE SCALE GENOMIC DNA]</scope>
    <source>
        <strain evidence="2 3">CMW 5346</strain>
    </source>
</reference>
<comment type="caution">
    <text evidence="2">The sequence shown here is derived from an EMBL/GenBank/DDBJ whole genome shotgun (WGS) entry which is preliminary data.</text>
</comment>